<comment type="caution">
    <text evidence="1">The sequence shown here is derived from an EMBL/GenBank/DDBJ whole genome shotgun (WGS) entry which is preliminary data.</text>
</comment>
<gene>
    <name evidence="1" type="ORF">P691DRAFT_765920</name>
</gene>
<dbReference type="AlphaFoldDB" id="A0A9P6BXR5"/>
<sequence>MVTEYLPPETLAQIFKSKGTDLRGSVAEELKNYSLTCSRWRFPAQRELFSNFTITSLNCPRSPGSLPYSVIAKDRRYSHLGPAIRRLHIALLVSSEADPHFYLFLEQLAAVSTITFTHSSALMFFQREVFTPDMRAALKGLFRLPSFTTLVVASPGFPLALIPSCIHVRTLVMHSYTCGSQPNLDSWYHLRSDEDGLAEFSHIETIDLLGDSKYIDGFTTWFRDPKRGMSTRGIRHATIQFFLNRPAGPQTIFCNFGNVTHLTIRFVLKVHNPGKYDSFSPASCERSTKMYVAVAVPTPGDQIYLDFADPRPPTTDVKYLVNLRSLRFEIPETGQNRLLVDVRATITILHTWIMPFLYNLPSPSQLQNLELYLITPDDGRQPQPMSGTDFFARIWAGLDEYMDVYFLALKRLVLYTPWATEYGSMLPNCARRGVIGRVSYP</sequence>
<reference evidence="1" key="1">
    <citation type="submission" date="2020-11" db="EMBL/GenBank/DDBJ databases">
        <authorList>
            <consortium name="DOE Joint Genome Institute"/>
            <person name="Ahrendt S."/>
            <person name="Riley R."/>
            <person name="Andreopoulos W."/>
            <person name="Labutti K."/>
            <person name="Pangilinan J."/>
            <person name="Ruiz-Duenas F.J."/>
            <person name="Barrasa J.M."/>
            <person name="Sanchez-Garcia M."/>
            <person name="Camarero S."/>
            <person name="Miyauchi S."/>
            <person name="Serrano A."/>
            <person name="Linde D."/>
            <person name="Babiker R."/>
            <person name="Drula E."/>
            <person name="Ayuso-Fernandez I."/>
            <person name="Pacheco R."/>
            <person name="Padilla G."/>
            <person name="Ferreira P."/>
            <person name="Barriuso J."/>
            <person name="Kellner H."/>
            <person name="Castanera R."/>
            <person name="Alfaro M."/>
            <person name="Ramirez L."/>
            <person name="Pisabarro A.G."/>
            <person name="Kuo A."/>
            <person name="Tritt A."/>
            <person name="Lipzen A."/>
            <person name="He G."/>
            <person name="Yan M."/>
            <person name="Ng V."/>
            <person name="Cullen D."/>
            <person name="Martin F."/>
            <person name="Rosso M.-N."/>
            <person name="Henrissat B."/>
            <person name="Hibbett D."/>
            <person name="Martinez A.T."/>
            <person name="Grigoriev I.V."/>
        </authorList>
    </citation>
    <scope>NUCLEOTIDE SEQUENCE</scope>
    <source>
        <strain evidence="1">MF-IS2</strain>
    </source>
</reference>
<dbReference type="Proteomes" id="UP000807342">
    <property type="component" value="Unassembled WGS sequence"/>
</dbReference>
<evidence type="ECO:0000313" key="1">
    <source>
        <dbReference type="EMBL" id="KAF9441758.1"/>
    </source>
</evidence>
<name>A0A9P6BXR5_9AGAR</name>
<evidence type="ECO:0000313" key="2">
    <source>
        <dbReference type="Proteomes" id="UP000807342"/>
    </source>
</evidence>
<organism evidence="1 2">
    <name type="scientific">Macrolepiota fuliginosa MF-IS2</name>
    <dbReference type="NCBI Taxonomy" id="1400762"/>
    <lineage>
        <taxon>Eukaryota</taxon>
        <taxon>Fungi</taxon>
        <taxon>Dikarya</taxon>
        <taxon>Basidiomycota</taxon>
        <taxon>Agaricomycotina</taxon>
        <taxon>Agaricomycetes</taxon>
        <taxon>Agaricomycetidae</taxon>
        <taxon>Agaricales</taxon>
        <taxon>Agaricineae</taxon>
        <taxon>Agaricaceae</taxon>
        <taxon>Macrolepiota</taxon>
    </lineage>
</organism>
<proteinExistence type="predicted"/>
<accession>A0A9P6BXR5</accession>
<dbReference type="OrthoDB" id="3041533at2759"/>
<keyword evidence="2" id="KW-1185">Reference proteome</keyword>
<protein>
    <submittedName>
        <fullName evidence="1">Uncharacterized protein</fullName>
    </submittedName>
</protein>
<dbReference type="EMBL" id="MU151795">
    <property type="protein sequence ID" value="KAF9441758.1"/>
    <property type="molecule type" value="Genomic_DNA"/>
</dbReference>